<proteinExistence type="predicted"/>
<evidence type="ECO:0000313" key="7">
    <source>
        <dbReference type="Proteomes" id="UP000230750"/>
    </source>
</evidence>
<keyword evidence="1" id="KW-0645">Protease</keyword>
<dbReference type="EMBL" id="MRZV01000045">
    <property type="protein sequence ID" value="PIK60873.1"/>
    <property type="molecule type" value="Genomic_DNA"/>
</dbReference>
<dbReference type="InterPro" id="IPR055176">
    <property type="entry name" value="UBP24/USP9X/USP9Y_UBL"/>
</dbReference>
<evidence type="ECO:0000313" key="6">
    <source>
        <dbReference type="EMBL" id="PIK60873.1"/>
    </source>
</evidence>
<organism evidence="6 7">
    <name type="scientific">Stichopus japonicus</name>
    <name type="common">Sea cucumber</name>
    <dbReference type="NCBI Taxonomy" id="307972"/>
    <lineage>
        <taxon>Eukaryota</taxon>
        <taxon>Metazoa</taxon>
        <taxon>Echinodermata</taxon>
        <taxon>Eleutherozoa</taxon>
        <taxon>Echinozoa</taxon>
        <taxon>Holothuroidea</taxon>
        <taxon>Aspidochirotacea</taxon>
        <taxon>Aspidochirotida</taxon>
        <taxon>Stichopodidae</taxon>
        <taxon>Apostichopus</taxon>
    </lineage>
</organism>
<dbReference type="GO" id="GO:0008233">
    <property type="term" value="F:peptidase activity"/>
    <property type="evidence" value="ECO:0007669"/>
    <property type="project" value="UniProtKB-KW"/>
</dbReference>
<keyword evidence="3" id="KW-0378">Hydrolase</keyword>
<dbReference type="OrthoDB" id="289038at2759"/>
<dbReference type="GO" id="GO:0006508">
    <property type="term" value="P:proteolysis"/>
    <property type="evidence" value="ECO:0007669"/>
    <property type="project" value="UniProtKB-KW"/>
</dbReference>
<evidence type="ECO:0000256" key="3">
    <source>
        <dbReference type="ARBA" id="ARBA00022801"/>
    </source>
</evidence>
<dbReference type="Pfam" id="PF25010">
    <property type="entry name" value="ARM_UBP24_USP9X-Y"/>
    <property type="match status" value="1"/>
</dbReference>
<evidence type="ECO:0000259" key="5">
    <source>
        <dbReference type="Pfam" id="PF25010"/>
    </source>
</evidence>
<dbReference type="STRING" id="307972.A0A2G8LKV2"/>
<evidence type="ECO:0000259" key="4">
    <source>
        <dbReference type="Pfam" id="PF22900"/>
    </source>
</evidence>
<sequence>MESSLGWGICERLAWKGENDRVQEKLLTLIGKIGKDTKDLKTTNKVLELLWDLAHLPGMSINHLEHALDEHLKILSDSIFSQPTDEKQICHQMCGRYQKVPAIRHLHQITRTLSKQSYSKHDRGITQELNKTHDIIKLITQSLLKCHKMAVNTAGGCTVANNPKVDGKYTHTEFLAFILEQGQLYLPWHQAKEIWDCLIGNPEACNSDKETCYQWFTRGLNDLEGDTQQQLFREKILKTNPANLSVIGFDCIKAFFESINIKNLKLKKSGTLLIVEKLDLMGLEFLWQIALESPSEEIANAAIHHIMKMSYTSLSPKLKKDQVALHKAFIAECSKRLELASITMGGTALAIAISQATRVSTAATIPEVSSVPCPSRSAKYLVIERLLVLARMYITTVEDQYHDVRTILPHGASFQGPPITFQVCCESPRMEFPCVSHTNESLYNLRRKVAQKMGTTCENIHMSAGDRILLLTKNNKLIRELELEEGQIINVKTLGSGSRSEDGGGSCSKLSPVTELERMLPGVVMATGGQVFELLYQVAEWDEPNLISV</sequence>
<name>A0A2G8LKV2_STIJA</name>
<dbReference type="AlphaFoldDB" id="A0A2G8LKV2"/>
<feature type="domain" description="UBP24/USP9X/USP9Y ubiquitin-like" evidence="4">
    <location>
        <begin position="414"/>
        <end position="493"/>
    </location>
</feature>
<keyword evidence="2" id="KW-0833">Ubl conjugation pathway</keyword>
<gene>
    <name evidence="6" type="ORF">BSL78_02189</name>
</gene>
<dbReference type="Pfam" id="PF22900">
    <property type="entry name" value="UCH_UBL1"/>
    <property type="match status" value="1"/>
</dbReference>
<dbReference type="InterPro" id="IPR056850">
    <property type="entry name" value="ARM_UBP34_24_USP9X_Y"/>
</dbReference>
<protein>
    <submittedName>
        <fullName evidence="6">Uncharacterized protein</fullName>
    </submittedName>
</protein>
<evidence type="ECO:0000256" key="2">
    <source>
        <dbReference type="ARBA" id="ARBA00022786"/>
    </source>
</evidence>
<comment type="caution">
    <text evidence="6">The sequence shown here is derived from an EMBL/GenBank/DDBJ whole genome shotgun (WGS) entry which is preliminary data.</text>
</comment>
<evidence type="ECO:0000256" key="1">
    <source>
        <dbReference type="ARBA" id="ARBA00022670"/>
    </source>
</evidence>
<accession>A0A2G8LKV2</accession>
<keyword evidence="7" id="KW-1185">Reference proteome</keyword>
<feature type="domain" description="UBP34/UBP24/USP9X/USP9Y-like ARM repeat region" evidence="5">
    <location>
        <begin position="13"/>
        <end position="260"/>
    </location>
</feature>
<reference evidence="6 7" key="1">
    <citation type="journal article" date="2017" name="PLoS Biol.">
        <title>The sea cucumber genome provides insights into morphological evolution and visceral regeneration.</title>
        <authorList>
            <person name="Zhang X."/>
            <person name="Sun L."/>
            <person name="Yuan J."/>
            <person name="Sun Y."/>
            <person name="Gao Y."/>
            <person name="Zhang L."/>
            <person name="Li S."/>
            <person name="Dai H."/>
            <person name="Hamel J.F."/>
            <person name="Liu C."/>
            <person name="Yu Y."/>
            <person name="Liu S."/>
            <person name="Lin W."/>
            <person name="Guo K."/>
            <person name="Jin S."/>
            <person name="Xu P."/>
            <person name="Storey K.B."/>
            <person name="Huan P."/>
            <person name="Zhang T."/>
            <person name="Zhou Y."/>
            <person name="Zhang J."/>
            <person name="Lin C."/>
            <person name="Li X."/>
            <person name="Xing L."/>
            <person name="Huo D."/>
            <person name="Sun M."/>
            <person name="Wang L."/>
            <person name="Mercier A."/>
            <person name="Li F."/>
            <person name="Yang H."/>
            <person name="Xiang J."/>
        </authorList>
    </citation>
    <scope>NUCLEOTIDE SEQUENCE [LARGE SCALE GENOMIC DNA]</scope>
    <source>
        <strain evidence="6">Shaxun</strain>
        <tissue evidence="6">Muscle</tissue>
    </source>
</reference>
<dbReference type="Proteomes" id="UP000230750">
    <property type="component" value="Unassembled WGS sequence"/>
</dbReference>